<name>A0AA38BXQ6_TAXCH</name>
<sequence>CSTPLVDGTLYRQLVGSLIYLTHTRPDLSYAVGIVSRFMQEPHELHWKAAKRILHYVRGTYADGIHYHGGVDIDLIGFTDSDWASDLDHQKSTSGYSFSLGSGPISWSSKKQNAIVISSTEAEYRGAVNAATEAIWLQ</sequence>
<keyword evidence="2" id="KW-1185">Reference proteome</keyword>
<evidence type="ECO:0000313" key="2">
    <source>
        <dbReference type="Proteomes" id="UP000824469"/>
    </source>
</evidence>
<dbReference type="EMBL" id="JAHRHJ020003813">
    <property type="protein sequence ID" value="KAH9290840.1"/>
    <property type="molecule type" value="Genomic_DNA"/>
</dbReference>
<evidence type="ECO:0000313" key="1">
    <source>
        <dbReference type="EMBL" id="KAH9290840.1"/>
    </source>
</evidence>
<dbReference type="Proteomes" id="UP000824469">
    <property type="component" value="Unassembled WGS sequence"/>
</dbReference>
<dbReference type="CDD" id="cd09272">
    <property type="entry name" value="RNase_HI_RT_Ty1"/>
    <property type="match status" value="1"/>
</dbReference>
<feature type="non-terminal residue" evidence="1">
    <location>
        <position position="138"/>
    </location>
</feature>
<organism evidence="1 2">
    <name type="scientific">Taxus chinensis</name>
    <name type="common">Chinese yew</name>
    <name type="synonym">Taxus wallichiana var. chinensis</name>
    <dbReference type="NCBI Taxonomy" id="29808"/>
    <lineage>
        <taxon>Eukaryota</taxon>
        <taxon>Viridiplantae</taxon>
        <taxon>Streptophyta</taxon>
        <taxon>Embryophyta</taxon>
        <taxon>Tracheophyta</taxon>
        <taxon>Spermatophyta</taxon>
        <taxon>Pinopsida</taxon>
        <taxon>Pinidae</taxon>
        <taxon>Conifers II</taxon>
        <taxon>Cupressales</taxon>
        <taxon>Taxaceae</taxon>
        <taxon>Taxus</taxon>
    </lineage>
</organism>
<dbReference type="AlphaFoldDB" id="A0AA38BXQ6"/>
<accession>A0AA38BXQ6</accession>
<evidence type="ECO:0008006" key="3">
    <source>
        <dbReference type="Google" id="ProtNLM"/>
    </source>
</evidence>
<dbReference type="PANTHER" id="PTHR11439">
    <property type="entry name" value="GAG-POL-RELATED RETROTRANSPOSON"/>
    <property type="match status" value="1"/>
</dbReference>
<reference evidence="1 2" key="1">
    <citation type="journal article" date="2021" name="Nat. Plants">
        <title>The Taxus genome provides insights into paclitaxel biosynthesis.</title>
        <authorList>
            <person name="Xiong X."/>
            <person name="Gou J."/>
            <person name="Liao Q."/>
            <person name="Li Y."/>
            <person name="Zhou Q."/>
            <person name="Bi G."/>
            <person name="Li C."/>
            <person name="Du R."/>
            <person name="Wang X."/>
            <person name="Sun T."/>
            <person name="Guo L."/>
            <person name="Liang H."/>
            <person name="Lu P."/>
            <person name="Wu Y."/>
            <person name="Zhang Z."/>
            <person name="Ro D.K."/>
            <person name="Shang Y."/>
            <person name="Huang S."/>
            <person name="Yan J."/>
        </authorList>
    </citation>
    <scope>NUCLEOTIDE SEQUENCE [LARGE SCALE GENOMIC DNA]</scope>
    <source>
        <strain evidence="1">Ta-2019</strain>
    </source>
</reference>
<dbReference type="PANTHER" id="PTHR11439:SF463">
    <property type="entry name" value="REVERSE TRANSCRIPTASE TY1_COPIA-TYPE DOMAIN-CONTAINING PROTEIN"/>
    <property type="match status" value="1"/>
</dbReference>
<proteinExistence type="predicted"/>
<gene>
    <name evidence="1" type="ORF">KI387_034957</name>
</gene>
<feature type="non-terminal residue" evidence="1">
    <location>
        <position position="1"/>
    </location>
</feature>
<comment type="caution">
    <text evidence="1">The sequence shown here is derived from an EMBL/GenBank/DDBJ whole genome shotgun (WGS) entry which is preliminary data.</text>
</comment>
<protein>
    <recommendedName>
        <fullName evidence="3">Polyprotein</fullName>
    </recommendedName>
</protein>
<dbReference type="OMA" id="FISCHTR"/>